<reference evidence="3 4" key="1">
    <citation type="submission" date="2019-11" db="EMBL/GenBank/DDBJ databases">
        <authorList>
            <person name="Holert J."/>
        </authorList>
    </citation>
    <scope>NUCLEOTIDE SEQUENCE [LARGE SCALE GENOMIC DNA]</scope>
    <source>
        <strain evidence="3">SB11_3</strain>
    </source>
</reference>
<keyword evidence="4" id="KW-1185">Reference proteome</keyword>
<feature type="chain" id="PRO_5036372911" evidence="1">
    <location>
        <begin position="31"/>
        <end position="157"/>
    </location>
</feature>
<name>A0A5S9PZ01_9GAMM</name>
<dbReference type="EMBL" id="CACSIO010000012">
    <property type="protein sequence ID" value="CAA0110013.1"/>
    <property type="molecule type" value="Genomic_DNA"/>
</dbReference>
<accession>A0A5S9PZ01</accession>
<feature type="signal peptide" evidence="1">
    <location>
        <begin position="1"/>
        <end position="30"/>
    </location>
</feature>
<evidence type="ECO:0000313" key="3">
    <source>
        <dbReference type="EMBL" id="CAA0110013.1"/>
    </source>
</evidence>
<proteinExistence type="predicted"/>
<dbReference type="EMBL" id="CACSIO010000003">
    <property type="protein sequence ID" value="CAA0094705.1"/>
    <property type="molecule type" value="Genomic_DNA"/>
</dbReference>
<sequence>MDFSKPRASKGWKTFAVSLALIAPAGIASAANCKVPDNFDNIRLVLFATSTITGPEPRPAGLPDSVFLSHWKNGAFTSYEIDKPEAQSHGVFDYISRGDIGIIRGTLINTPTDTETPFTNALTCRTDKSGFYSYSASGDSAGGNMGRYLILPAGPRP</sequence>
<evidence type="ECO:0000313" key="4">
    <source>
        <dbReference type="Proteomes" id="UP000441399"/>
    </source>
</evidence>
<dbReference type="Proteomes" id="UP000441399">
    <property type="component" value="Unassembled WGS sequence"/>
</dbReference>
<organism evidence="3 4">
    <name type="scientific">BD1-7 clade bacterium</name>
    <dbReference type="NCBI Taxonomy" id="2029982"/>
    <lineage>
        <taxon>Bacteria</taxon>
        <taxon>Pseudomonadati</taxon>
        <taxon>Pseudomonadota</taxon>
        <taxon>Gammaproteobacteria</taxon>
        <taxon>Cellvibrionales</taxon>
        <taxon>Spongiibacteraceae</taxon>
        <taxon>BD1-7 clade</taxon>
    </lineage>
</organism>
<gene>
    <name evidence="3" type="ORF">OPDIPICF_01523</name>
    <name evidence="2" type="ORF">OPDIPICF_03993</name>
</gene>
<dbReference type="AlphaFoldDB" id="A0A5S9PZ01"/>
<evidence type="ECO:0000256" key="1">
    <source>
        <dbReference type="SAM" id="SignalP"/>
    </source>
</evidence>
<evidence type="ECO:0000313" key="2">
    <source>
        <dbReference type="EMBL" id="CAA0094705.1"/>
    </source>
</evidence>
<keyword evidence="1" id="KW-0732">Signal</keyword>
<protein>
    <submittedName>
        <fullName evidence="3">Uncharacterized protein</fullName>
    </submittedName>
</protein>